<organism evidence="1 2">
    <name type="scientific">Erythrobacter ani</name>
    <dbReference type="NCBI Taxonomy" id="2827235"/>
    <lineage>
        <taxon>Bacteria</taxon>
        <taxon>Pseudomonadati</taxon>
        <taxon>Pseudomonadota</taxon>
        <taxon>Alphaproteobacteria</taxon>
        <taxon>Sphingomonadales</taxon>
        <taxon>Erythrobacteraceae</taxon>
        <taxon>Erythrobacter/Porphyrobacter group</taxon>
        <taxon>Erythrobacter</taxon>
    </lineage>
</organism>
<dbReference type="Pfam" id="PF22284">
    <property type="entry name" value="DUF6961"/>
    <property type="match status" value="1"/>
</dbReference>
<evidence type="ECO:0000313" key="1">
    <source>
        <dbReference type="EMBL" id="MBV7267548.1"/>
    </source>
</evidence>
<gene>
    <name evidence="1" type="ORF">KCG45_15280</name>
</gene>
<comment type="caution">
    <text evidence="1">The sequence shown here is derived from an EMBL/GenBank/DDBJ whole genome shotgun (WGS) entry which is preliminary data.</text>
</comment>
<dbReference type="Proteomes" id="UP000699975">
    <property type="component" value="Unassembled WGS sequence"/>
</dbReference>
<reference evidence="1 2" key="1">
    <citation type="submission" date="2021-04" db="EMBL/GenBank/DDBJ databases">
        <authorList>
            <person name="Pira H."/>
            <person name="Risdian C."/>
            <person name="Wink J."/>
        </authorList>
    </citation>
    <scope>NUCLEOTIDE SEQUENCE [LARGE SCALE GENOMIC DNA]</scope>
    <source>
        <strain evidence="1 2">WH131</strain>
    </source>
</reference>
<evidence type="ECO:0000313" key="2">
    <source>
        <dbReference type="Proteomes" id="UP000699975"/>
    </source>
</evidence>
<dbReference type="InterPro" id="IPR054234">
    <property type="entry name" value="DUF6961"/>
</dbReference>
<name>A0ABS6ST48_9SPHN</name>
<protein>
    <submittedName>
        <fullName evidence="1">Uncharacterized protein</fullName>
    </submittedName>
</protein>
<dbReference type="EMBL" id="JAGSPB010000004">
    <property type="protein sequence ID" value="MBV7267548.1"/>
    <property type="molecule type" value="Genomic_DNA"/>
</dbReference>
<dbReference type="RefSeq" id="WP_218318085.1">
    <property type="nucleotide sequence ID" value="NZ_JAGSPB010000004.1"/>
</dbReference>
<proteinExistence type="predicted"/>
<keyword evidence="2" id="KW-1185">Reference proteome</keyword>
<accession>A0ABS6ST48</accession>
<sequence>MINRDKELWAMALWAEKHHGAGGWLYITQKQDELLARGEDAGADLWKKVGERFKEISGDSEVAVSQN</sequence>